<dbReference type="InterPro" id="IPR044543">
    <property type="entry name" value="YHJQ-like"/>
</dbReference>
<evidence type="ECO:0000313" key="2">
    <source>
        <dbReference type="Proteomes" id="UP001500622"/>
    </source>
</evidence>
<dbReference type="InterPro" id="IPR005560">
    <property type="entry name" value="Csp_YhjQ"/>
</dbReference>
<evidence type="ECO:0000313" key="1">
    <source>
        <dbReference type="EMBL" id="GAA4429125.1"/>
    </source>
</evidence>
<reference evidence="2" key="1">
    <citation type="journal article" date="2019" name="Int. J. Syst. Evol. Microbiol.">
        <title>The Global Catalogue of Microorganisms (GCM) 10K type strain sequencing project: providing services to taxonomists for standard genome sequencing and annotation.</title>
        <authorList>
            <consortium name="The Broad Institute Genomics Platform"/>
            <consortium name="The Broad Institute Genome Sequencing Center for Infectious Disease"/>
            <person name="Wu L."/>
            <person name="Ma J."/>
        </authorList>
    </citation>
    <scope>NUCLEOTIDE SEQUENCE [LARGE SCALE GENOMIC DNA]</scope>
    <source>
        <strain evidence="2">JCM 17810</strain>
    </source>
</reference>
<dbReference type="PANTHER" id="PTHR37310:SF1">
    <property type="entry name" value="CYTOPLASMIC PROTEIN"/>
    <property type="match status" value="1"/>
</dbReference>
<protein>
    <submittedName>
        <fullName evidence="1">Four-helix bundle copper-binding protein</fullName>
    </submittedName>
</protein>
<keyword evidence="2" id="KW-1185">Reference proteome</keyword>
<dbReference type="Proteomes" id="UP001500622">
    <property type="component" value="Unassembled WGS sequence"/>
</dbReference>
<dbReference type="PANTHER" id="PTHR37310">
    <property type="entry name" value="CYTOPLASMIC PROTEIN-RELATED"/>
    <property type="match status" value="1"/>
</dbReference>
<dbReference type="Gene3D" id="1.20.1270.360">
    <property type="match status" value="1"/>
</dbReference>
<organism evidence="1 2">
    <name type="scientific">Georgenia halophila</name>
    <dbReference type="NCBI Taxonomy" id="620889"/>
    <lineage>
        <taxon>Bacteria</taxon>
        <taxon>Bacillati</taxon>
        <taxon>Actinomycetota</taxon>
        <taxon>Actinomycetes</taxon>
        <taxon>Micrococcales</taxon>
        <taxon>Bogoriellaceae</taxon>
        <taxon>Georgenia</taxon>
    </lineage>
</organism>
<name>A0ABP8LIV4_9MICO</name>
<comment type="caution">
    <text evidence="1">The sequence shown here is derived from an EMBL/GenBank/DDBJ whole genome shotgun (WGS) entry which is preliminary data.</text>
</comment>
<proteinExistence type="predicted"/>
<dbReference type="RefSeq" id="WP_345217175.1">
    <property type="nucleotide sequence ID" value="NZ_BAABGN010000012.1"/>
</dbReference>
<accession>A0ABP8LIV4</accession>
<gene>
    <name evidence="1" type="ORF">GCM10023169_31060</name>
</gene>
<dbReference type="Pfam" id="PF03860">
    <property type="entry name" value="Csp"/>
    <property type="match status" value="1"/>
</dbReference>
<dbReference type="EMBL" id="BAABGN010000012">
    <property type="protein sequence ID" value="GAA4429125.1"/>
    <property type="molecule type" value="Genomic_DNA"/>
</dbReference>
<sequence length="133" mass="14536">MKSHAMMETYPATINLDRDLLAGTIDVLVECAQTCTACADACLSEEMVAELRKCIRSNLDCADICATTSRVLSRHTGYDANITRAQLEACIQACRSCGDECARHAEMHEHCRICAEQCRACQEACTELLASIA</sequence>
<dbReference type="CDD" id="cd08026">
    <property type="entry name" value="DUF326"/>
    <property type="match status" value="1"/>
</dbReference>